<evidence type="ECO:0000313" key="3">
    <source>
        <dbReference type="Proteomes" id="UP000015105"/>
    </source>
</evidence>
<accession>A0A453C9R8</accession>
<reference evidence="3" key="2">
    <citation type="journal article" date="2017" name="Nat. Plants">
        <title>The Aegilops tauschii genome reveals multiple impacts of transposons.</title>
        <authorList>
            <person name="Zhao G."/>
            <person name="Zou C."/>
            <person name="Li K."/>
            <person name="Wang K."/>
            <person name="Li T."/>
            <person name="Gao L."/>
            <person name="Zhang X."/>
            <person name="Wang H."/>
            <person name="Yang Z."/>
            <person name="Liu X."/>
            <person name="Jiang W."/>
            <person name="Mao L."/>
            <person name="Kong X."/>
            <person name="Jiao Y."/>
            <person name="Jia J."/>
        </authorList>
    </citation>
    <scope>NUCLEOTIDE SEQUENCE [LARGE SCALE GENOMIC DNA]</scope>
    <source>
        <strain evidence="3">cv. AL8/78</strain>
    </source>
</reference>
<organism evidence="2 3">
    <name type="scientific">Aegilops tauschii subsp. strangulata</name>
    <name type="common">Goatgrass</name>
    <dbReference type="NCBI Taxonomy" id="200361"/>
    <lineage>
        <taxon>Eukaryota</taxon>
        <taxon>Viridiplantae</taxon>
        <taxon>Streptophyta</taxon>
        <taxon>Embryophyta</taxon>
        <taxon>Tracheophyta</taxon>
        <taxon>Spermatophyta</taxon>
        <taxon>Magnoliopsida</taxon>
        <taxon>Liliopsida</taxon>
        <taxon>Poales</taxon>
        <taxon>Poaceae</taxon>
        <taxon>BOP clade</taxon>
        <taxon>Pooideae</taxon>
        <taxon>Triticodae</taxon>
        <taxon>Triticeae</taxon>
        <taxon>Triticinae</taxon>
        <taxon>Aegilops</taxon>
    </lineage>
</organism>
<reference evidence="2" key="4">
    <citation type="submission" date="2019-03" db="UniProtKB">
        <authorList>
            <consortium name="EnsemblPlants"/>
        </authorList>
    </citation>
    <scope>IDENTIFICATION</scope>
</reference>
<evidence type="ECO:0000256" key="1">
    <source>
        <dbReference type="SAM" id="SignalP"/>
    </source>
</evidence>
<protein>
    <submittedName>
        <fullName evidence="2">Uncharacterized protein</fullName>
    </submittedName>
</protein>
<dbReference type="Proteomes" id="UP000015105">
    <property type="component" value="Chromosome 2D"/>
</dbReference>
<reference evidence="3" key="1">
    <citation type="journal article" date="2014" name="Science">
        <title>Ancient hybridizations among the ancestral genomes of bread wheat.</title>
        <authorList>
            <consortium name="International Wheat Genome Sequencing Consortium,"/>
            <person name="Marcussen T."/>
            <person name="Sandve S.R."/>
            <person name="Heier L."/>
            <person name="Spannagl M."/>
            <person name="Pfeifer M."/>
            <person name="Jakobsen K.S."/>
            <person name="Wulff B.B."/>
            <person name="Steuernagel B."/>
            <person name="Mayer K.F."/>
            <person name="Olsen O.A."/>
        </authorList>
    </citation>
    <scope>NUCLEOTIDE SEQUENCE [LARGE SCALE GENOMIC DNA]</scope>
    <source>
        <strain evidence="3">cv. AL8/78</strain>
    </source>
</reference>
<keyword evidence="3" id="KW-1185">Reference proteome</keyword>
<keyword evidence="1" id="KW-0732">Signal</keyword>
<proteinExistence type="predicted"/>
<dbReference type="Gramene" id="AET2Gv20779200.15">
    <property type="protein sequence ID" value="AET2Gv20779200.15"/>
    <property type="gene ID" value="AET2Gv20779200"/>
</dbReference>
<dbReference type="EnsemblPlants" id="AET2Gv20779200.15">
    <property type="protein sequence ID" value="AET2Gv20779200.15"/>
    <property type="gene ID" value="AET2Gv20779200"/>
</dbReference>
<reference evidence="2" key="5">
    <citation type="journal article" date="2021" name="G3 (Bethesda)">
        <title>Aegilops tauschii genome assembly Aet v5.0 features greater sequence contiguity and improved annotation.</title>
        <authorList>
            <person name="Wang L."/>
            <person name="Zhu T."/>
            <person name="Rodriguez J.C."/>
            <person name="Deal K.R."/>
            <person name="Dubcovsky J."/>
            <person name="McGuire P.E."/>
            <person name="Lux T."/>
            <person name="Spannagl M."/>
            <person name="Mayer K.F.X."/>
            <person name="Baldrich P."/>
            <person name="Meyers B.C."/>
            <person name="Huo N."/>
            <person name="Gu Y.Q."/>
            <person name="Zhou H."/>
            <person name="Devos K.M."/>
            <person name="Bennetzen J.L."/>
            <person name="Unver T."/>
            <person name="Budak H."/>
            <person name="Gulick P.J."/>
            <person name="Galiba G."/>
            <person name="Kalapos B."/>
            <person name="Nelson D.R."/>
            <person name="Li P."/>
            <person name="You F.M."/>
            <person name="Luo M.C."/>
            <person name="Dvorak J."/>
        </authorList>
    </citation>
    <scope>NUCLEOTIDE SEQUENCE [LARGE SCALE GENOMIC DNA]</scope>
    <source>
        <strain evidence="2">cv. AL8/78</strain>
    </source>
</reference>
<feature type="signal peptide" evidence="1">
    <location>
        <begin position="1"/>
        <end position="17"/>
    </location>
</feature>
<feature type="chain" id="PRO_5019144430" evidence="1">
    <location>
        <begin position="18"/>
        <end position="50"/>
    </location>
</feature>
<reference evidence="2" key="3">
    <citation type="journal article" date="2017" name="Nature">
        <title>Genome sequence of the progenitor of the wheat D genome Aegilops tauschii.</title>
        <authorList>
            <person name="Luo M.C."/>
            <person name="Gu Y.Q."/>
            <person name="Puiu D."/>
            <person name="Wang H."/>
            <person name="Twardziok S.O."/>
            <person name="Deal K.R."/>
            <person name="Huo N."/>
            <person name="Zhu T."/>
            <person name="Wang L."/>
            <person name="Wang Y."/>
            <person name="McGuire P.E."/>
            <person name="Liu S."/>
            <person name="Long H."/>
            <person name="Ramasamy R.K."/>
            <person name="Rodriguez J.C."/>
            <person name="Van S.L."/>
            <person name="Yuan L."/>
            <person name="Wang Z."/>
            <person name="Xia Z."/>
            <person name="Xiao L."/>
            <person name="Anderson O.D."/>
            <person name="Ouyang S."/>
            <person name="Liang Y."/>
            <person name="Zimin A.V."/>
            <person name="Pertea G."/>
            <person name="Qi P."/>
            <person name="Bennetzen J.L."/>
            <person name="Dai X."/>
            <person name="Dawson M.W."/>
            <person name="Muller H.G."/>
            <person name="Kugler K."/>
            <person name="Rivarola-Duarte L."/>
            <person name="Spannagl M."/>
            <person name="Mayer K.F.X."/>
            <person name="Lu F.H."/>
            <person name="Bevan M.W."/>
            <person name="Leroy P."/>
            <person name="Li P."/>
            <person name="You F.M."/>
            <person name="Sun Q."/>
            <person name="Liu Z."/>
            <person name="Lyons E."/>
            <person name="Wicker T."/>
            <person name="Salzberg S.L."/>
            <person name="Devos K.M."/>
            <person name="Dvorak J."/>
        </authorList>
    </citation>
    <scope>NUCLEOTIDE SEQUENCE [LARGE SCALE GENOMIC DNA]</scope>
    <source>
        <strain evidence="2">cv. AL8/78</strain>
    </source>
</reference>
<evidence type="ECO:0000313" key="2">
    <source>
        <dbReference type="EnsemblPlants" id="AET2Gv20779200.15"/>
    </source>
</evidence>
<sequence length="50" mass="6134">MMMRWHIDFIFLFHIFSDMIVHWSFNRDLAQGTKRSNRHNVTKAQQLSLK</sequence>
<name>A0A453C9R8_AEGTS</name>
<dbReference type="AlphaFoldDB" id="A0A453C9R8"/>